<dbReference type="InterPro" id="IPR001534">
    <property type="entry name" value="Transthyretin-like"/>
</dbReference>
<evidence type="ECO:0000256" key="1">
    <source>
        <dbReference type="ARBA" id="ARBA00004613"/>
    </source>
</evidence>
<keyword evidence="3" id="KW-0964">Secreted</keyword>
<evidence type="ECO:0000313" key="7">
    <source>
        <dbReference type="Proteomes" id="UP001176961"/>
    </source>
</evidence>
<dbReference type="Pfam" id="PF01060">
    <property type="entry name" value="TTR-52"/>
    <property type="match status" value="1"/>
</dbReference>
<keyword evidence="4 5" id="KW-0732">Signal</keyword>
<gene>
    <name evidence="6" type="ORF">CYNAS_LOCUS5213</name>
</gene>
<organism evidence="6 7">
    <name type="scientific">Cylicocyclus nassatus</name>
    <name type="common">Nematode worm</name>
    <dbReference type="NCBI Taxonomy" id="53992"/>
    <lineage>
        <taxon>Eukaryota</taxon>
        <taxon>Metazoa</taxon>
        <taxon>Ecdysozoa</taxon>
        <taxon>Nematoda</taxon>
        <taxon>Chromadorea</taxon>
        <taxon>Rhabditida</taxon>
        <taxon>Rhabditina</taxon>
        <taxon>Rhabditomorpha</taxon>
        <taxon>Strongyloidea</taxon>
        <taxon>Strongylidae</taxon>
        <taxon>Cylicocyclus</taxon>
    </lineage>
</organism>
<evidence type="ECO:0000256" key="3">
    <source>
        <dbReference type="ARBA" id="ARBA00022525"/>
    </source>
</evidence>
<comment type="similarity">
    <text evidence="2">Belongs to the nematode transthyretin-like family.</text>
</comment>
<dbReference type="AlphaFoldDB" id="A0AA36GIK9"/>
<evidence type="ECO:0000256" key="2">
    <source>
        <dbReference type="ARBA" id="ARBA00010112"/>
    </source>
</evidence>
<dbReference type="EMBL" id="CATQJL010000112">
    <property type="protein sequence ID" value="CAJ0593230.1"/>
    <property type="molecule type" value="Genomic_DNA"/>
</dbReference>
<dbReference type="InterPro" id="IPR038479">
    <property type="entry name" value="Transthyretin-like_sf"/>
</dbReference>
<accession>A0AA36GIK9</accession>
<dbReference type="Proteomes" id="UP001176961">
    <property type="component" value="Unassembled WGS sequence"/>
</dbReference>
<feature type="chain" id="PRO_5041405493" description="Transthyretin-like family protein" evidence="5">
    <location>
        <begin position="16"/>
        <end position="147"/>
    </location>
</feature>
<dbReference type="GO" id="GO:0005576">
    <property type="term" value="C:extracellular region"/>
    <property type="evidence" value="ECO:0007669"/>
    <property type="project" value="UniProtKB-SubCell"/>
</dbReference>
<evidence type="ECO:0000313" key="6">
    <source>
        <dbReference type="EMBL" id="CAJ0593230.1"/>
    </source>
</evidence>
<keyword evidence="7" id="KW-1185">Reference proteome</keyword>
<dbReference type="PANTHER" id="PTHR21700">
    <property type="entry name" value="TRANSTHYRETIN-LIKE FAMILY PROTEIN-RELATED"/>
    <property type="match status" value="1"/>
</dbReference>
<evidence type="ECO:0008006" key="8">
    <source>
        <dbReference type="Google" id="ProtNLM"/>
    </source>
</evidence>
<evidence type="ECO:0000256" key="4">
    <source>
        <dbReference type="ARBA" id="ARBA00022729"/>
    </source>
</evidence>
<reference evidence="6" key="1">
    <citation type="submission" date="2023-07" db="EMBL/GenBank/DDBJ databases">
        <authorList>
            <consortium name="CYATHOMIX"/>
        </authorList>
    </citation>
    <scope>NUCLEOTIDE SEQUENCE</scope>
    <source>
        <strain evidence="6">N/A</strain>
    </source>
</reference>
<protein>
    <recommendedName>
        <fullName evidence="8">Transthyretin-like family protein</fullName>
    </recommendedName>
</protein>
<dbReference type="Gene3D" id="2.60.40.3330">
    <property type="match status" value="1"/>
</dbReference>
<feature type="signal peptide" evidence="5">
    <location>
        <begin position="1"/>
        <end position="15"/>
    </location>
</feature>
<dbReference type="PANTHER" id="PTHR21700:SF24">
    <property type="entry name" value="TRANSTHYRETIN-LIKE FAMILY PROTEIN"/>
    <property type="match status" value="1"/>
</dbReference>
<proteinExistence type="inferred from homology"/>
<evidence type="ECO:0000256" key="5">
    <source>
        <dbReference type="SAM" id="SignalP"/>
    </source>
</evidence>
<comment type="caution">
    <text evidence="6">The sequence shown here is derived from an EMBL/GenBank/DDBJ whole genome shotgun (WGS) entry which is preliminary data.</text>
</comment>
<name>A0AA36GIK9_CYLNA</name>
<dbReference type="GO" id="GO:0009986">
    <property type="term" value="C:cell surface"/>
    <property type="evidence" value="ECO:0007669"/>
    <property type="project" value="InterPro"/>
</dbReference>
<comment type="subcellular location">
    <subcellularLocation>
        <location evidence="1">Secreted</location>
    </subcellularLocation>
</comment>
<sequence>MRILIFLCILPLCDCFAISGHPVEVVGILRCNVKPAANVDIMLVEKEASSKFRFLALSKSRRQGSFKISGHATDTTQTQLVIYHRCNYHEIGYKRLTIAIPQYRVLKFKGASKNVFSARVLELAEEHNGQKIVAGLPEIIIARNHGG</sequence>